<dbReference type="PANTHER" id="PTHR28180:SF2">
    <property type="entry name" value="PEROXISOMAL PROTEIN 2"/>
    <property type="match status" value="1"/>
</dbReference>
<evidence type="ECO:0000313" key="2">
    <source>
        <dbReference type="Proteomes" id="UP000567179"/>
    </source>
</evidence>
<sequence length="442" mass="48661">MLTGSRHLCETNMVTGEKYGPRSELTSSYTEVRSHAPRHGVLPFSSCTYLEAYQQTRYIRSIPYHPSSPQTPVACNMANVKLTPAIKHLLTLRNPNALPSPPLSQLNQVFSRTLQDARAKKAETGWLVTTTCSLLTANRPSAVGHLYRFVTRSSLEDTGKQHVLDLPSAVNKAALMRESALKSTIFVGVPRVRFRALSIPNHHEANGGFSTSCFSQVILSLTALHDALDDEVKSALRTHSKRRVFLLMSILRAVTHLYVALAFDKSWTASFLTFMCKCILGKLVYRKATSDNVGLIVTRGRALWDSIYAPHADKLHDKLGALHPDFISFIIQSYGSVLAPLPGQTRSYADPSSLEDLDQGNLSRALGSVVGIATLRAETGVVPQLTSHVFGLLKARDIAGLSEEDKWLTSDEGTEWIIRLVDEVVDGVSGNDLDQRNPKSKL</sequence>
<organism evidence="1 2">
    <name type="scientific">Psilocybe cf. subviscida</name>
    <dbReference type="NCBI Taxonomy" id="2480587"/>
    <lineage>
        <taxon>Eukaryota</taxon>
        <taxon>Fungi</taxon>
        <taxon>Dikarya</taxon>
        <taxon>Basidiomycota</taxon>
        <taxon>Agaricomycotina</taxon>
        <taxon>Agaricomycetes</taxon>
        <taxon>Agaricomycetidae</taxon>
        <taxon>Agaricales</taxon>
        <taxon>Agaricineae</taxon>
        <taxon>Strophariaceae</taxon>
        <taxon>Psilocybe</taxon>
    </lineage>
</organism>
<dbReference type="EMBL" id="JAACJJ010000028">
    <property type="protein sequence ID" value="KAF5321076.1"/>
    <property type="molecule type" value="Genomic_DNA"/>
</dbReference>
<dbReference type="PANTHER" id="PTHR28180">
    <property type="entry name" value="CONSERVED MITOCHONDRIAL PROTEIN-RELATED"/>
    <property type="match status" value="1"/>
</dbReference>
<name>A0A8H5BDW6_9AGAR</name>
<proteinExistence type="predicted"/>
<dbReference type="InterPro" id="IPR052999">
    <property type="entry name" value="PTS1_Protein"/>
</dbReference>
<dbReference type="Gene3D" id="1.20.1290.10">
    <property type="entry name" value="AhpD-like"/>
    <property type="match status" value="1"/>
</dbReference>
<protein>
    <submittedName>
        <fullName evidence="1">Uncharacterized protein</fullName>
    </submittedName>
</protein>
<dbReference type="InterPro" id="IPR029032">
    <property type="entry name" value="AhpD-like"/>
</dbReference>
<comment type="caution">
    <text evidence="1">The sequence shown here is derived from an EMBL/GenBank/DDBJ whole genome shotgun (WGS) entry which is preliminary data.</text>
</comment>
<dbReference type="OrthoDB" id="5392202at2759"/>
<reference evidence="1 2" key="1">
    <citation type="journal article" date="2020" name="ISME J.">
        <title>Uncovering the hidden diversity of litter-decomposition mechanisms in mushroom-forming fungi.</title>
        <authorList>
            <person name="Floudas D."/>
            <person name="Bentzer J."/>
            <person name="Ahren D."/>
            <person name="Johansson T."/>
            <person name="Persson P."/>
            <person name="Tunlid A."/>
        </authorList>
    </citation>
    <scope>NUCLEOTIDE SEQUENCE [LARGE SCALE GENOMIC DNA]</scope>
    <source>
        <strain evidence="1 2">CBS 101986</strain>
    </source>
</reference>
<gene>
    <name evidence="1" type="ORF">D9619_000852</name>
</gene>
<evidence type="ECO:0000313" key="1">
    <source>
        <dbReference type="EMBL" id="KAF5321076.1"/>
    </source>
</evidence>
<keyword evidence="2" id="KW-1185">Reference proteome</keyword>
<accession>A0A8H5BDW6</accession>
<dbReference type="AlphaFoldDB" id="A0A8H5BDW6"/>
<dbReference type="Proteomes" id="UP000567179">
    <property type="component" value="Unassembled WGS sequence"/>
</dbReference>